<keyword evidence="1" id="KW-0548">Nucleotidyltransferase</keyword>
<dbReference type="STRING" id="743722.Sph21_1818"/>
<dbReference type="HOGENOM" id="CLU_042930_1_1_10"/>
<dbReference type="Pfam" id="PF02348">
    <property type="entry name" value="CTP_transf_3"/>
    <property type="match status" value="1"/>
</dbReference>
<accession>F4C953</accession>
<dbReference type="GO" id="GO:0008781">
    <property type="term" value="F:N-acylneuraminate cytidylyltransferase activity"/>
    <property type="evidence" value="ECO:0007669"/>
    <property type="project" value="UniProtKB-EC"/>
</dbReference>
<dbReference type="OrthoDB" id="9805604at2"/>
<dbReference type="CDD" id="cd02513">
    <property type="entry name" value="CMP-NeuAc_Synthase"/>
    <property type="match status" value="1"/>
</dbReference>
<reference evidence="1" key="1">
    <citation type="submission" date="2011-03" db="EMBL/GenBank/DDBJ databases">
        <title>Complete sequence of Sphingobacterium sp. 21.</title>
        <authorList>
            <consortium name="US DOE Joint Genome Institute"/>
            <person name="Lucas S."/>
            <person name="Copeland A."/>
            <person name="Lapidus A."/>
            <person name="Cheng J.-F."/>
            <person name="Goodwin L."/>
            <person name="Pitluck S."/>
            <person name="Davenport K."/>
            <person name="Detter J.C."/>
            <person name="Han C."/>
            <person name="Tapia R."/>
            <person name="Land M."/>
            <person name="Hauser L."/>
            <person name="Kyrpides N."/>
            <person name="Ivanova N."/>
            <person name="Ovchinnikova G."/>
            <person name="Pagani I."/>
            <person name="Siebers A.K."/>
            <person name="Allgaier M."/>
            <person name="Thelen M.P."/>
            <person name="Hugenholtz P."/>
            <person name="Woyke T."/>
        </authorList>
    </citation>
    <scope>NUCLEOTIDE SEQUENCE</scope>
    <source>
        <strain evidence="1">21</strain>
    </source>
</reference>
<dbReference type="InterPro" id="IPR050793">
    <property type="entry name" value="CMP-NeuNAc_synthase"/>
</dbReference>
<proteinExistence type="predicted"/>
<dbReference type="EC" id="2.7.7.43" evidence="1"/>
<dbReference type="InterPro" id="IPR003329">
    <property type="entry name" value="Cytidylyl_trans"/>
</dbReference>
<keyword evidence="1" id="KW-0808">Transferase</keyword>
<dbReference type="KEGG" id="shg:Sph21_1818"/>
<sequence>MLAIIPAREGSKGLPGKNIKLLAGKPLIAYSIEAALKSRSITKVIVTTDSEEIAKISMDFGAECPFLRPSELSTDTARSIDVYKHTIDWLRANESLEVESMAILQPTSPLRTHVDIDAAISLFYERNADSVVSYCREHHPIRWHKYITEDGKFENIFQEALNNRQVERPSFFPNGAIYVFRSNLMEQEKYYTSNSYAYVMPRIKSVDIDTLEDFEYVEFLISKASD</sequence>
<dbReference type="PATRIC" id="fig|743722.3.peg.1944"/>
<dbReference type="eggNOG" id="COG1083">
    <property type="taxonomic scope" value="Bacteria"/>
</dbReference>
<dbReference type="InterPro" id="IPR029044">
    <property type="entry name" value="Nucleotide-diphossugar_trans"/>
</dbReference>
<dbReference type="EMBL" id="CP002584">
    <property type="protein sequence ID" value="ADZ78380.1"/>
    <property type="molecule type" value="Genomic_DNA"/>
</dbReference>
<dbReference type="PANTHER" id="PTHR21485">
    <property type="entry name" value="HAD SUPERFAMILY MEMBERS CMAS AND KDSC"/>
    <property type="match status" value="1"/>
</dbReference>
<evidence type="ECO:0000313" key="1">
    <source>
        <dbReference type="EMBL" id="ADZ78380.1"/>
    </source>
</evidence>
<dbReference type="Gene3D" id="3.90.550.10">
    <property type="entry name" value="Spore Coat Polysaccharide Biosynthesis Protein SpsA, Chain A"/>
    <property type="match status" value="1"/>
</dbReference>
<gene>
    <name evidence="1" type="ordered locus">Sph21_1818</name>
</gene>
<name>F4C953_SPHS2</name>
<dbReference type="SUPFAM" id="SSF53448">
    <property type="entry name" value="Nucleotide-diphospho-sugar transferases"/>
    <property type="match status" value="1"/>
</dbReference>
<protein>
    <submittedName>
        <fullName evidence="1">N-acylneuraminate cytidylyltransferase</fullName>
        <ecNumber evidence="1">2.7.7.43</ecNumber>
    </submittedName>
</protein>
<dbReference type="PANTHER" id="PTHR21485:SF6">
    <property type="entry name" value="N-ACYLNEURAMINATE CYTIDYLYLTRANSFERASE-RELATED"/>
    <property type="match status" value="1"/>
</dbReference>
<organism evidence="1">
    <name type="scientific">Sphingobacterium sp. (strain 21)</name>
    <dbReference type="NCBI Taxonomy" id="743722"/>
    <lineage>
        <taxon>Bacteria</taxon>
        <taxon>Pseudomonadati</taxon>
        <taxon>Bacteroidota</taxon>
        <taxon>Sphingobacteriia</taxon>
        <taxon>Sphingobacteriales</taxon>
        <taxon>Sphingobacteriaceae</taxon>
        <taxon>Sphingobacterium</taxon>
    </lineage>
</organism>
<dbReference type="AlphaFoldDB" id="F4C953"/>